<dbReference type="SUPFAM" id="SSF53850">
    <property type="entry name" value="Periplasmic binding protein-like II"/>
    <property type="match status" value="1"/>
</dbReference>
<dbReference type="GO" id="GO:0006351">
    <property type="term" value="P:DNA-templated transcription"/>
    <property type="evidence" value="ECO:0007669"/>
    <property type="project" value="TreeGrafter"/>
</dbReference>
<dbReference type="PRINTS" id="PR00039">
    <property type="entry name" value="HTHLYSR"/>
</dbReference>
<dbReference type="KEGG" id="njp:NEJAP_3480"/>
<dbReference type="AlphaFoldDB" id="A0A7R6PKT7"/>
<gene>
    <name evidence="6" type="ORF">NEJAP_3480</name>
</gene>
<evidence type="ECO:0000313" key="7">
    <source>
        <dbReference type="Proteomes" id="UP000595332"/>
    </source>
</evidence>
<proteinExistence type="inferred from homology"/>
<dbReference type="InterPro" id="IPR036388">
    <property type="entry name" value="WH-like_DNA-bd_sf"/>
</dbReference>
<dbReference type="Gene3D" id="3.40.190.290">
    <property type="match status" value="1"/>
</dbReference>
<dbReference type="InterPro" id="IPR036390">
    <property type="entry name" value="WH_DNA-bd_sf"/>
</dbReference>
<evidence type="ECO:0000256" key="3">
    <source>
        <dbReference type="ARBA" id="ARBA00023125"/>
    </source>
</evidence>
<name>A0A7R6PKT7_9GAMM</name>
<dbReference type="FunFam" id="1.10.10.10:FF:000001">
    <property type="entry name" value="LysR family transcriptional regulator"/>
    <property type="match status" value="1"/>
</dbReference>
<dbReference type="InterPro" id="IPR000847">
    <property type="entry name" value="LysR_HTH_N"/>
</dbReference>
<evidence type="ECO:0000256" key="4">
    <source>
        <dbReference type="ARBA" id="ARBA00023163"/>
    </source>
</evidence>
<dbReference type="PANTHER" id="PTHR30537:SF30">
    <property type="entry name" value="TRANSCRIPTIONAL REGULATOR-RELATED"/>
    <property type="match status" value="1"/>
</dbReference>
<comment type="similarity">
    <text evidence="1">Belongs to the LysR transcriptional regulatory family.</text>
</comment>
<dbReference type="Pfam" id="PF03466">
    <property type="entry name" value="LysR_substrate"/>
    <property type="match status" value="1"/>
</dbReference>
<dbReference type="InterPro" id="IPR005119">
    <property type="entry name" value="LysR_subst-bd"/>
</dbReference>
<dbReference type="Proteomes" id="UP000595332">
    <property type="component" value="Chromosome"/>
</dbReference>
<evidence type="ECO:0000259" key="5">
    <source>
        <dbReference type="PROSITE" id="PS50931"/>
    </source>
</evidence>
<evidence type="ECO:0000256" key="2">
    <source>
        <dbReference type="ARBA" id="ARBA00023015"/>
    </source>
</evidence>
<organism evidence="6 7">
    <name type="scientific">Neptunomonas japonica JAMM 1380</name>
    <dbReference type="NCBI Taxonomy" id="1441457"/>
    <lineage>
        <taxon>Bacteria</taxon>
        <taxon>Pseudomonadati</taxon>
        <taxon>Pseudomonadota</taxon>
        <taxon>Gammaproteobacteria</taxon>
        <taxon>Oceanospirillales</taxon>
        <taxon>Oceanospirillaceae</taxon>
        <taxon>Neptunomonas</taxon>
    </lineage>
</organism>
<dbReference type="EMBL" id="AP014546">
    <property type="protein sequence ID" value="BBB31418.1"/>
    <property type="molecule type" value="Genomic_DNA"/>
</dbReference>
<dbReference type="PANTHER" id="PTHR30537">
    <property type="entry name" value="HTH-TYPE TRANSCRIPTIONAL REGULATOR"/>
    <property type="match status" value="1"/>
</dbReference>
<dbReference type="RefSeq" id="WP_236590986.1">
    <property type="nucleotide sequence ID" value="NZ_AP014546.1"/>
</dbReference>
<feature type="domain" description="HTH lysR-type" evidence="5">
    <location>
        <begin position="1"/>
        <end position="59"/>
    </location>
</feature>
<dbReference type="SUPFAM" id="SSF46785">
    <property type="entry name" value="Winged helix' DNA-binding domain"/>
    <property type="match status" value="1"/>
</dbReference>
<keyword evidence="2" id="KW-0805">Transcription regulation</keyword>
<protein>
    <submittedName>
        <fullName evidence="6">Transcriptional regulator</fullName>
    </submittedName>
</protein>
<keyword evidence="3" id="KW-0238">DNA-binding</keyword>
<reference evidence="6 7" key="1">
    <citation type="journal article" date="2008" name="Int. J. Syst. Evol. Microbiol.">
        <title>Neptunomonas japonica sp. nov., an Osedax japonicus symbiont-like bacterium isolated from sediment adjacent to sperm whale carcasses off Kagoshima, Japan.</title>
        <authorList>
            <person name="Miyazaki M."/>
            <person name="Nogi Y."/>
            <person name="Fujiwara Y."/>
            <person name="Kawato M."/>
            <person name="Kubokawa K."/>
            <person name="Horikoshi K."/>
        </authorList>
    </citation>
    <scope>NUCLEOTIDE SEQUENCE [LARGE SCALE GENOMIC DNA]</scope>
    <source>
        <strain evidence="6 7">JAMM 1380</strain>
    </source>
</reference>
<dbReference type="Gene3D" id="1.10.10.10">
    <property type="entry name" value="Winged helix-like DNA-binding domain superfamily/Winged helix DNA-binding domain"/>
    <property type="match status" value="1"/>
</dbReference>
<sequence>MNQLRYMSVFARIVEEGSITAAADSLQLSKSVVSQHLKTLEDELGISLLKRTTRRQTLTSAGDSFYQQCKALNDIAQIAWQQAKDTLETPQGAIRITAPDALMSTLIAPAISKIIKKYPLLEPELISSDQHLDLAADNIDLAIRVGPSAISSIKQRRIGYFRDVLCATPDLIVKGIDQQSTYIANTWQGEQICHTFTHKDTGLPFTFSTQARCKANSSNTCLALISEGAGVGVIPDFLLKQTKTSVDEVFPSFQLMENSVYALHPYKSIIPRNVTECLAAIEEQLSAEM</sequence>
<keyword evidence="7" id="KW-1185">Reference proteome</keyword>
<keyword evidence="4" id="KW-0804">Transcription</keyword>
<dbReference type="Pfam" id="PF00126">
    <property type="entry name" value="HTH_1"/>
    <property type="match status" value="1"/>
</dbReference>
<accession>A0A7R6PKT7</accession>
<dbReference type="GO" id="GO:0043565">
    <property type="term" value="F:sequence-specific DNA binding"/>
    <property type="evidence" value="ECO:0007669"/>
    <property type="project" value="TreeGrafter"/>
</dbReference>
<dbReference type="GO" id="GO:0003700">
    <property type="term" value="F:DNA-binding transcription factor activity"/>
    <property type="evidence" value="ECO:0007669"/>
    <property type="project" value="InterPro"/>
</dbReference>
<dbReference type="PROSITE" id="PS50931">
    <property type="entry name" value="HTH_LYSR"/>
    <property type="match status" value="1"/>
</dbReference>
<evidence type="ECO:0000313" key="6">
    <source>
        <dbReference type="EMBL" id="BBB31418.1"/>
    </source>
</evidence>
<dbReference type="InterPro" id="IPR058163">
    <property type="entry name" value="LysR-type_TF_proteobact-type"/>
</dbReference>
<evidence type="ECO:0000256" key="1">
    <source>
        <dbReference type="ARBA" id="ARBA00009437"/>
    </source>
</evidence>